<dbReference type="Proteomes" id="UP000000532">
    <property type="component" value="Plasmid pTT27"/>
</dbReference>
<dbReference type="Pfam" id="PF11866">
    <property type="entry name" value="DUF3386"/>
    <property type="match status" value="1"/>
</dbReference>
<protein>
    <submittedName>
        <fullName evidence="1">Uncharacterized protein</fullName>
    </submittedName>
</protein>
<geneLocation type="plasmid" evidence="1 2">
    <name>pTT27</name>
</geneLocation>
<dbReference type="EMBL" id="AP008227">
    <property type="protein sequence ID" value="BAD72017.1"/>
    <property type="molecule type" value="Genomic_DNA"/>
</dbReference>
<dbReference type="HOGENOM" id="CLU_091325_0_0_0"/>
<dbReference type="EnsemblBacteria" id="BAD72017">
    <property type="protein sequence ID" value="BAD72017"/>
    <property type="gene ID" value="BAD72017"/>
</dbReference>
<keyword evidence="2" id="KW-1185">Reference proteome</keyword>
<gene>
    <name evidence="1" type="ordered locus">TTHB221</name>
</gene>
<evidence type="ECO:0000313" key="2">
    <source>
        <dbReference type="Proteomes" id="UP000000532"/>
    </source>
</evidence>
<evidence type="ECO:0000313" key="1">
    <source>
        <dbReference type="EMBL" id="BAD72017.1"/>
    </source>
</evidence>
<dbReference type="InterPro" id="IPR021809">
    <property type="entry name" value="DUF3386"/>
</dbReference>
<accession>Q53VV8</accession>
<name>Q53VV8_THET8</name>
<dbReference type="KEGG" id="ttj:TTHB221"/>
<dbReference type="PATRIC" id="fig|300852.9.peg.2175"/>
<reference evidence="1 2" key="1">
    <citation type="submission" date="2004-11" db="EMBL/GenBank/DDBJ databases">
        <title>Complete genome sequence of Thermus thermophilus HB8.</title>
        <authorList>
            <person name="Masui R."/>
            <person name="Kurokawa K."/>
            <person name="Nakagawa N."/>
            <person name="Tokunaga F."/>
            <person name="Koyama Y."/>
            <person name="Shibata T."/>
            <person name="Oshima T."/>
            <person name="Yokoyama S."/>
            <person name="Yasunaga T."/>
            <person name="Kuramitsu S."/>
        </authorList>
    </citation>
    <scope>NUCLEOTIDE SEQUENCE [LARGE SCALE GENOMIC DNA]</scope>
    <source>
        <strain evidence="2">ATCC 27634 / DSM 579 / HB8</strain>
        <plasmid evidence="1 2">pTT27</plasmid>
    </source>
</reference>
<dbReference type="GeneID" id="3169549"/>
<keyword evidence="1" id="KW-0614">Plasmid</keyword>
<organism evidence="1 2">
    <name type="scientific">Thermus thermophilus (strain ATCC 27634 / DSM 579 / HB8)</name>
    <dbReference type="NCBI Taxonomy" id="300852"/>
    <lineage>
        <taxon>Bacteria</taxon>
        <taxon>Thermotogati</taxon>
        <taxon>Deinococcota</taxon>
        <taxon>Deinococci</taxon>
        <taxon>Thermales</taxon>
        <taxon>Thermaceae</taxon>
        <taxon>Thermus</taxon>
    </lineage>
</organism>
<dbReference type="RefSeq" id="WP_011229085.1">
    <property type="nucleotide sequence ID" value="NC_006462.1"/>
</dbReference>
<dbReference type="AlphaFoldDB" id="Q53VV8"/>
<sequence>MVETPPAWVLLKRARERIYTLPPDFPGFRARLGLCLDGVWYVGAVEAEGFAPKTLGLFGEAGAIAEKELGSLLGHRRPAPFEEGEGRYPMRLFAEGPLGTGIALEDPFRSRIWVKEGRLALIERHLPEGSFRIHLETWREVGERLLPHRFLLVHRDPRGHLLKVERFRDEYAQVGPYWLPVEREVVVEGEGLGVLVLRLEEVEVKG</sequence>
<proteinExistence type="predicted"/>